<organism evidence="4 5">
    <name type="scientific">Entomomonas asaccharolytica</name>
    <dbReference type="NCBI Taxonomy" id="2785331"/>
    <lineage>
        <taxon>Bacteria</taxon>
        <taxon>Pseudomonadati</taxon>
        <taxon>Pseudomonadota</taxon>
        <taxon>Gammaproteobacteria</taxon>
        <taxon>Pseudomonadales</taxon>
        <taxon>Pseudomonadaceae</taxon>
        <taxon>Entomomonas</taxon>
    </lineage>
</organism>
<gene>
    <name evidence="4" type="primary">paaX</name>
    <name evidence="4" type="ORF">JHT90_02510</name>
</gene>
<dbReference type="EMBL" id="CP067393">
    <property type="protein sequence ID" value="QQP86144.1"/>
    <property type="molecule type" value="Genomic_DNA"/>
</dbReference>
<feature type="domain" description="Transcriptional repressor PaaX-like C-terminal" evidence="2">
    <location>
        <begin position="193"/>
        <end position="281"/>
    </location>
</feature>
<dbReference type="Pfam" id="PF20803">
    <property type="entry name" value="PaaX_M"/>
    <property type="match status" value="1"/>
</dbReference>
<dbReference type="Pfam" id="PF08223">
    <property type="entry name" value="PaaX_C"/>
    <property type="match status" value="1"/>
</dbReference>
<evidence type="ECO:0000259" key="2">
    <source>
        <dbReference type="Pfam" id="PF08223"/>
    </source>
</evidence>
<dbReference type="InterPro" id="IPR011965">
    <property type="entry name" value="PaaX_trns_reg"/>
</dbReference>
<protein>
    <submittedName>
        <fullName evidence="4">Phenylacetic acid degradation operon negative regulatory protein PaaX</fullName>
    </submittedName>
</protein>
<name>A0A974NGH2_9GAMM</name>
<reference evidence="4 5" key="1">
    <citation type="submission" date="2021-01" db="EMBL/GenBank/DDBJ databases">
        <title>Entomomonas sp. F2A isolated from a house cricket (Acheta domesticus).</title>
        <authorList>
            <person name="Spergser J."/>
            <person name="Busse H.-J."/>
        </authorList>
    </citation>
    <scope>NUCLEOTIDE SEQUENCE [LARGE SCALE GENOMIC DNA]</scope>
    <source>
        <strain evidence="4 5">F2A</strain>
    </source>
</reference>
<dbReference type="InterPro" id="IPR013225">
    <property type="entry name" value="PaaX_C"/>
</dbReference>
<proteinExistence type="predicted"/>
<dbReference type="AlphaFoldDB" id="A0A974NGH2"/>
<evidence type="ECO:0000259" key="3">
    <source>
        <dbReference type="Pfam" id="PF20803"/>
    </source>
</evidence>
<dbReference type="PANTHER" id="PTHR30319">
    <property type="entry name" value="PHENYLACETIC ACID REGULATOR-RELATED TRANSCRIPTIONAL REPRESSOR"/>
    <property type="match status" value="1"/>
</dbReference>
<dbReference type="InterPro" id="IPR036388">
    <property type="entry name" value="WH-like_DNA-bd_sf"/>
</dbReference>
<evidence type="ECO:0000259" key="1">
    <source>
        <dbReference type="Pfam" id="PF07848"/>
    </source>
</evidence>
<evidence type="ECO:0000313" key="5">
    <source>
        <dbReference type="Proteomes" id="UP000595278"/>
    </source>
</evidence>
<evidence type="ECO:0000313" key="4">
    <source>
        <dbReference type="EMBL" id="QQP86144.1"/>
    </source>
</evidence>
<dbReference type="GO" id="GO:0006351">
    <property type="term" value="P:DNA-templated transcription"/>
    <property type="evidence" value="ECO:0007669"/>
    <property type="project" value="InterPro"/>
</dbReference>
<dbReference type="Gene3D" id="1.10.10.10">
    <property type="entry name" value="Winged helix-like DNA-binding domain superfamily/Winged helix DNA-binding domain"/>
    <property type="match status" value="1"/>
</dbReference>
<dbReference type="Gene3D" id="1.20.58.1460">
    <property type="match status" value="1"/>
</dbReference>
<feature type="domain" description="Transcriptional repressor PaaX-like central Cas2-like" evidence="3">
    <location>
        <begin position="107"/>
        <end position="178"/>
    </location>
</feature>
<feature type="domain" description="Transcriptional repressor PaaX-like N-terminal" evidence="1">
    <location>
        <begin position="21"/>
        <end position="88"/>
    </location>
</feature>
<dbReference type="Pfam" id="PF07848">
    <property type="entry name" value="PaaX"/>
    <property type="match status" value="1"/>
</dbReference>
<dbReference type="PANTHER" id="PTHR30319:SF1">
    <property type="entry name" value="TRANSCRIPTIONAL REPRESSOR PAAX"/>
    <property type="match status" value="1"/>
</dbReference>
<dbReference type="InterPro" id="IPR048846">
    <property type="entry name" value="PaaX-like_central"/>
</dbReference>
<dbReference type="PIRSF" id="PIRSF020623">
    <property type="entry name" value="PaaX"/>
    <property type="match status" value="1"/>
</dbReference>
<dbReference type="NCBIfam" id="TIGR02277">
    <property type="entry name" value="PaaX_trns_reg"/>
    <property type="match status" value="1"/>
</dbReference>
<dbReference type="RefSeq" id="WP_201093701.1">
    <property type="nucleotide sequence ID" value="NZ_CP067393.1"/>
</dbReference>
<dbReference type="InterPro" id="IPR012906">
    <property type="entry name" value="PaaX-like_N"/>
</dbReference>
<dbReference type="Proteomes" id="UP000595278">
    <property type="component" value="Chromosome"/>
</dbReference>
<keyword evidence="5" id="KW-1185">Reference proteome</keyword>
<sequence>MKSLTTLDQLIENYQQQTTVRASSLIITLFGDVIEPHGGSIWLGSLIQALQPLGISERLVRTSIFRLTQDNWLTNVKIGRKSYYTLTNYGRSCFEKAFKRVYSSNPPSWDGTWCIIISSQLPVERRKIVREKLEWLGFALLAPNTMGSPQYDRTDIFATLQELEVLDDCIIFFTTQQEILASKALTQQVTDSWDIDLLKQGYQTFVQSFRPLLQELTLAKTIKPIDAFLIRLLLIHEYRKLQLRDPQLPDELLPTDWEGRAARQLCRNIYRLISSSTEKWIHQNLENADGLLAEANRSFYQRFGGIDISKE</sequence>
<dbReference type="KEGG" id="eaz:JHT90_02510"/>
<accession>A0A974NGH2</accession>